<dbReference type="PANTHER" id="PTHR24104:SF25">
    <property type="entry name" value="PROTEIN LIN-41"/>
    <property type="match status" value="1"/>
</dbReference>
<feature type="transmembrane region" description="Helical" evidence="3">
    <location>
        <begin position="21"/>
        <end position="45"/>
    </location>
</feature>
<dbReference type="Proteomes" id="UP000663852">
    <property type="component" value="Unassembled WGS sequence"/>
</dbReference>
<evidence type="ECO:0000313" key="6">
    <source>
        <dbReference type="Proteomes" id="UP000663828"/>
    </source>
</evidence>
<feature type="repeat" description="NHL" evidence="2">
    <location>
        <begin position="337"/>
        <end position="373"/>
    </location>
</feature>
<dbReference type="EMBL" id="CAJNOJ010000612">
    <property type="protein sequence ID" value="CAF1496648.1"/>
    <property type="molecule type" value="Genomic_DNA"/>
</dbReference>
<dbReference type="CDD" id="cd05819">
    <property type="entry name" value="NHL"/>
    <property type="match status" value="1"/>
</dbReference>
<name>A0A815T0D9_ADIRI</name>
<comment type="caution">
    <text evidence="5">The sequence shown here is derived from an EMBL/GenBank/DDBJ whole genome shotgun (WGS) entry which is preliminary data.</text>
</comment>
<keyword evidence="3" id="KW-0812">Transmembrane</keyword>
<dbReference type="Proteomes" id="UP000663828">
    <property type="component" value="Unassembled WGS sequence"/>
</dbReference>
<dbReference type="EMBL" id="CAJNOR010002615">
    <property type="protein sequence ID" value="CAF1318602.1"/>
    <property type="molecule type" value="Genomic_DNA"/>
</dbReference>
<sequence>MDMDRNQKEALNEYDRLQKRICLVFTTVAIALIISIIAILLIPVLKNAMNVTTWTVTTATTEISFMTTTTQTKVRVHSSWNQYGYTVTGGDGDGSDLNKLHSPNAIDIDDDGIIYVCDCMNHRIIRRRPNSTSDELVAGGNGEGKRIDQLNAPLDVIVDQKTNSLIVCDSKNYRVVRWSLQNQTEQQIIIDKIGCRGLAIHQDGTIYVSEYYYNLAVVKRFRKGELTGKIVAGGNGLGNRSNQLETPTYLFVDQNYSIYISDAKNNRIVKWMENATEGIVVGGPNFGDNSRQLRYSRGFTMDNFGNIYIVDSWNHRIVRWSKDFQETMIVVGGYGPGPNLYQLNKPEDVIFDRQGNLYVVDRDNHRVQKFDAED</sequence>
<evidence type="ECO:0000313" key="4">
    <source>
        <dbReference type="EMBL" id="CAF1318602.1"/>
    </source>
</evidence>
<gene>
    <name evidence="5" type="ORF">EDS130_LOCUS42359</name>
    <name evidence="4" type="ORF">XAT740_LOCUS29784</name>
</gene>
<evidence type="ECO:0000256" key="1">
    <source>
        <dbReference type="ARBA" id="ARBA00022737"/>
    </source>
</evidence>
<evidence type="ECO:0000313" key="5">
    <source>
        <dbReference type="EMBL" id="CAF1496648.1"/>
    </source>
</evidence>
<dbReference type="Pfam" id="PF01436">
    <property type="entry name" value="NHL"/>
    <property type="match status" value="1"/>
</dbReference>
<organism evidence="5 7">
    <name type="scientific">Adineta ricciae</name>
    <name type="common">Rotifer</name>
    <dbReference type="NCBI Taxonomy" id="249248"/>
    <lineage>
        <taxon>Eukaryota</taxon>
        <taxon>Metazoa</taxon>
        <taxon>Spiralia</taxon>
        <taxon>Gnathifera</taxon>
        <taxon>Rotifera</taxon>
        <taxon>Eurotatoria</taxon>
        <taxon>Bdelloidea</taxon>
        <taxon>Adinetida</taxon>
        <taxon>Adinetidae</taxon>
        <taxon>Adineta</taxon>
    </lineage>
</organism>
<dbReference type="SUPFAM" id="SSF63829">
    <property type="entry name" value="Calcium-dependent phosphotriesterase"/>
    <property type="match status" value="1"/>
</dbReference>
<dbReference type="Gene3D" id="2.120.10.30">
    <property type="entry name" value="TolB, C-terminal domain"/>
    <property type="match status" value="2"/>
</dbReference>
<evidence type="ECO:0000256" key="2">
    <source>
        <dbReference type="PROSITE-ProRule" id="PRU00504"/>
    </source>
</evidence>
<keyword evidence="1" id="KW-0677">Repeat</keyword>
<dbReference type="InterPro" id="IPR001258">
    <property type="entry name" value="NHL_repeat"/>
</dbReference>
<dbReference type="InterPro" id="IPR050952">
    <property type="entry name" value="TRIM-NHL_E3_ligases"/>
</dbReference>
<evidence type="ECO:0000256" key="3">
    <source>
        <dbReference type="SAM" id="Phobius"/>
    </source>
</evidence>
<evidence type="ECO:0008006" key="8">
    <source>
        <dbReference type="Google" id="ProtNLM"/>
    </source>
</evidence>
<dbReference type="PROSITE" id="PS51125">
    <property type="entry name" value="NHL"/>
    <property type="match status" value="1"/>
</dbReference>
<keyword evidence="3" id="KW-1133">Transmembrane helix</keyword>
<proteinExistence type="predicted"/>
<dbReference type="GO" id="GO:0008270">
    <property type="term" value="F:zinc ion binding"/>
    <property type="evidence" value="ECO:0007669"/>
    <property type="project" value="UniProtKB-KW"/>
</dbReference>
<accession>A0A815T0D9</accession>
<dbReference type="AlphaFoldDB" id="A0A815T0D9"/>
<reference evidence="5" key="1">
    <citation type="submission" date="2021-02" db="EMBL/GenBank/DDBJ databases">
        <authorList>
            <person name="Nowell W R."/>
        </authorList>
    </citation>
    <scope>NUCLEOTIDE SEQUENCE</scope>
</reference>
<dbReference type="InterPro" id="IPR011042">
    <property type="entry name" value="6-blade_b-propeller_TolB-like"/>
</dbReference>
<keyword evidence="3" id="KW-0472">Membrane</keyword>
<dbReference type="PANTHER" id="PTHR24104">
    <property type="entry name" value="E3 UBIQUITIN-PROTEIN LIGASE NHLRC1-RELATED"/>
    <property type="match status" value="1"/>
</dbReference>
<dbReference type="OrthoDB" id="342730at2759"/>
<keyword evidence="6" id="KW-1185">Reference proteome</keyword>
<evidence type="ECO:0000313" key="7">
    <source>
        <dbReference type="Proteomes" id="UP000663852"/>
    </source>
</evidence>
<protein>
    <recommendedName>
        <fullName evidence="8">NHL repeat containing protein</fullName>
    </recommendedName>
</protein>